<dbReference type="AlphaFoldDB" id="A0AAD6QZI4"/>
<protein>
    <submittedName>
        <fullName evidence="1">Uncharacterized protein</fullName>
    </submittedName>
</protein>
<sequence length="95" mass="10948">MENAKLHTIRNANCKYSFDSAPLHHNTSFFPSPRLPLSHSPSLPDSFSISPFPNNLRNHFPPIRSVLDKTKILQFCIDNEAFQDCTFVKVTFHYL</sequence>
<accession>A0AAD6QZI4</accession>
<comment type="caution">
    <text evidence="1">The sequence shown here is derived from an EMBL/GenBank/DDBJ whole genome shotgun (WGS) entry which is preliminary data.</text>
</comment>
<evidence type="ECO:0000313" key="1">
    <source>
        <dbReference type="EMBL" id="KAJ6999020.1"/>
    </source>
</evidence>
<dbReference type="Proteomes" id="UP001164929">
    <property type="component" value="Chromosome 5"/>
</dbReference>
<name>A0AAD6QZI4_9ROSI</name>
<keyword evidence="2" id="KW-1185">Reference proteome</keyword>
<organism evidence="1 2">
    <name type="scientific">Populus alba x Populus x berolinensis</name>
    <dbReference type="NCBI Taxonomy" id="444605"/>
    <lineage>
        <taxon>Eukaryota</taxon>
        <taxon>Viridiplantae</taxon>
        <taxon>Streptophyta</taxon>
        <taxon>Embryophyta</taxon>
        <taxon>Tracheophyta</taxon>
        <taxon>Spermatophyta</taxon>
        <taxon>Magnoliopsida</taxon>
        <taxon>eudicotyledons</taxon>
        <taxon>Gunneridae</taxon>
        <taxon>Pentapetalae</taxon>
        <taxon>rosids</taxon>
        <taxon>fabids</taxon>
        <taxon>Malpighiales</taxon>
        <taxon>Salicaceae</taxon>
        <taxon>Saliceae</taxon>
        <taxon>Populus</taxon>
    </lineage>
</organism>
<reference evidence="1" key="1">
    <citation type="journal article" date="2023" name="Mol. Ecol. Resour.">
        <title>Chromosome-level genome assembly of a triploid poplar Populus alba 'Berolinensis'.</title>
        <authorList>
            <person name="Chen S."/>
            <person name="Yu Y."/>
            <person name="Wang X."/>
            <person name="Wang S."/>
            <person name="Zhang T."/>
            <person name="Zhou Y."/>
            <person name="He R."/>
            <person name="Meng N."/>
            <person name="Wang Y."/>
            <person name="Liu W."/>
            <person name="Liu Z."/>
            <person name="Liu J."/>
            <person name="Guo Q."/>
            <person name="Huang H."/>
            <person name="Sederoff R.R."/>
            <person name="Wang G."/>
            <person name="Qu G."/>
            <person name="Chen S."/>
        </authorList>
    </citation>
    <scope>NUCLEOTIDE SEQUENCE</scope>
    <source>
        <strain evidence="1">SC-2020</strain>
    </source>
</reference>
<proteinExistence type="predicted"/>
<dbReference type="EMBL" id="JAQIZT010000005">
    <property type="protein sequence ID" value="KAJ6999020.1"/>
    <property type="molecule type" value="Genomic_DNA"/>
</dbReference>
<gene>
    <name evidence="1" type="ORF">NC653_014991</name>
</gene>
<evidence type="ECO:0000313" key="2">
    <source>
        <dbReference type="Proteomes" id="UP001164929"/>
    </source>
</evidence>